<evidence type="ECO:0000313" key="1">
    <source>
        <dbReference type="EMBL" id="PXA64017.1"/>
    </source>
</evidence>
<evidence type="ECO:0000313" key="2">
    <source>
        <dbReference type="Proteomes" id="UP000246303"/>
    </source>
</evidence>
<reference evidence="1 2" key="1">
    <citation type="submission" date="2018-05" db="EMBL/GenBank/DDBJ databases">
        <title>Genetic diversity of glacier-inhabiting Cryobacterium bacteria in China and description of Cryobacterium mengkeensis sp. nov. and Arthrobacter glacialis sp. nov.</title>
        <authorList>
            <person name="Liu Q."/>
            <person name="Xin Y.-H."/>
        </authorList>
    </citation>
    <scope>NUCLEOTIDE SEQUENCE [LARGE SCALE GENOMIC DNA]</scope>
    <source>
        <strain evidence="1 2">GP3</strain>
    </source>
</reference>
<dbReference type="EMBL" id="QHLZ01000017">
    <property type="protein sequence ID" value="PXA64017.1"/>
    <property type="molecule type" value="Genomic_DNA"/>
</dbReference>
<keyword evidence="2" id="KW-1185">Reference proteome</keyword>
<sequence>MARIDTDRPYQALPILLFIRFLISLQPHLRIAATMSARAVSASLTITQWAEKLSHSKPELLRSTPPATPHEKGVTGSSSRNSSVPYCWHHGRATDPQTFVKFLVSTIAPINFPASEKSPHANDMAADNHEWSFILTAASSP</sequence>
<accession>A0A2V3DMM8</accession>
<dbReference type="AlphaFoldDB" id="A0A2V3DMM8"/>
<organism evidence="1 2">
    <name type="scientific">Arthrobacter psychrochitiniphilus</name>
    <dbReference type="NCBI Taxonomy" id="291045"/>
    <lineage>
        <taxon>Bacteria</taxon>
        <taxon>Bacillati</taxon>
        <taxon>Actinomycetota</taxon>
        <taxon>Actinomycetes</taxon>
        <taxon>Micrococcales</taxon>
        <taxon>Micrococcaceae</taxon>
        <taxon>Arthrobacter</taxon>
    </lineage>
</organism>
<proteinExistence type="predicted"/>
<dbReference type="Proteomes" id="UP000246303">
    <property type="component" value="Unassembled WGS sequence"/>
</dbReference>
<gene>
    <name evidence="1" type="ORF">CVS29_17340</name>
</gene>
<comment type="caution">
    <text evidence="1">The sequence shown here is derived from an EMBL/GenBank/DDBJ whole genome shotgun (WGS) entry which is preliminary data.</text>
</comment>
<name>A0A2V3DMM8_9MICC</name>
<protein>
    <submittedName>
        <fullName evidence="1">Uncharacterized protein</fullName>
    </submittedName>
</protein>